<dbReference type="PROSITE" id="PS50157">
    <property type="entry name" value="ZINC_FINGER_C2H2_2"/>
    <property type="match status" value="6"/>
</dbReference>
<evidence type="ECO:0000256" key="4">
    <source>
        <dbReference type="ARBA" id="ARBA00022833"/>
    </source>
</evidence>
<dbReference type="GO" id="GO:0005667">
    <property type="term" value="C:transcription regulator complex"/>
    <property type="evidence" value="ECO:0007669"/>
    <property type="project" value="TreeGrafter"/>
</dbReference>
<dbReference type="PANTHER" id="PTHR14003:SF19">
    <property type="entry name" value="YY2 TRANSCRIPTION FACTOR"/>
    <property type="match status" value="1"/>
</dbReference>
<feature type="domain" description="Fe2OG dioxygenase" evidence="8">
    <location>
        <begin position="990"/>
        <end position="1088"/>
    </location>
</feature>
<dbReference type="GO" id="GO:0008270">
    <property type="term" value="F:zinc ion binding"/>
    <property type="evidence" value="ECO:0007669"/>
    <property type="project" value="UniProtKB-KW"/>
</dbReference>
<evidence type="ECO:0000256" key="3">
    <source>
        <dbReference type="ARBA" id="ARBA00022771"/>
    </source>
</evidence>
<evidence type="ECO:0000256" key="6">
    <source>
        <dbReference type="SAM" id="MobiDB-lite"/>
    </source>
</evidence>
<feature type="domain" description="C2H2-type" evidence="7">
    <location>
        <begin position="696"/>
        <end position="725"/>
    </location>
</feature>
<evidence type="ECO:0000259" key="7">
    <source>
        <dbReference type="PROSITE" id="PS50157"/>
    </source>
</evidence>
<dbReference type="InterPro" id="IPR013087">
    <property type="entry name" value="Znf_C2H2_type"/>
</dbReference>
<dbReference type="FunFam" id="3.30.160.60:FF:000072">
    <property type="entry name" value="zinc finger protein 143 isoform X1"/>
    <property type="match status" value="1"/>
</dbReference>
<dbReference type="Gene3D" id="3.30.160.60">
    <property type="entry name" value="Classic Zinc Finger"/>
    <property type="match status" value="6"/>
</dbReference>
<dbReference type="FunFam" id="3.30.160.60:FF:000125">
    <property type="entry name" value="Putative zinc finger protein 143"/>
    <property type="match status" value="5"/>
</dbReference>
<protein>
    <submittedName>
        <fullName evidence="9">Zinc finger protein 143</fullName>
    </submittedName>
</protein>
<dbReference type="GO" id="GO:0000978">
    <property type="term" value="F:RNA polymerase II cis-regulatory region sequence-specific DNA binding"/>
    <property type="evidence" value="ECO:0007669"/>
    <property type="project" value="TreeGrafter"/>
</dbReference>
<dbReference type="SUPFAM" id="SSF57667">
    <property type="entry name" value="beta-beta-alpha zinc fingers"/>
    <property type="match status" value="3"/>
</dbReference>
<dbReference type="GO" id="GO:0000785">
    <property type="term" value="C:chromatin"/>
    <property type="evidence" value="ECO:0007669"/>
    <property type="project" value="TreeGrafter"/>
</dbReference>
<feature type="region of interest" description="Disordered" evidence="6">
    <location>
        <begin position="793"/>
        <end position="824"/>
    </location>
</feature>
<keyword evidence="10" id="KW-1185">Reference proteome</keyword>
<comment type="caution">
    <text evidence="9">The sequence shown here is derived from an EMBL/GenBank/DDBJ whole genome shotgun (WGS) entry which is preliminary data.</text>
</comment>
<dbReference type="EMBL" id="JWZX01003115">
    <property type="protein sequence ID" value="KOO24205.1"/>
    <property type="molecule type" value="Genomic_DNA"/>
</dbReference>
<dbReference type="PANTHER" id="PTHR14003">
    <property type="entry name" value="TRANSCRIPTIONAL REPRESSOR PROTEIN YY"/>
    <property type="match status" value="1"/>
</dbReference>
<gene>
    <name evidence="9" type="ORF">Ctob_003016</name>
</gene>
<dbReference type="SUPFAM" id="SSF51197">
    <property type="entry name" value="Clavaminate synthase-like"/>
    <property type="match status" value="1"/>
</dbReference>
<dbReference type="InterPro" id="IPR036236">
    <property type="entry name" value="Znf_C2H2_sf"/>
</dbReference>
<dbReference type="SMART" id="SM00015">
    <property type="entry name" value="IQ"/>
    <property type="match status" value="2"/>
</dbReference>
<feature type="domain" description="C2H2-type" evidence="7">
    <location>
        <begin position="636"/>
        <end position="665"/>
    </location>
</feature>
<sequence length="1156" mass="122930">MGLKHGDDGAELQCIEPYGTAWRHGLRWGDVICQVRLVATGQEWQLSSGEDAAHVLRPAIGRLELTIRRRTITPEDRAAMVIQSHLLGVHCRKTIRLRHASATVITASWRRWWERRLAIEYLQERTRAFVAELRTDMHHAIDWAVQAGGKDTTYGRGIANDGGGGALVTGYFYGEASFGSTVLTNGDTSVDAFVMHVTAAGVVDWAVQAGGTADSWGFGVAYDGAGGALVTGDFSGKASFGSTLLTSRGSSDVFVMHVTASGAIDWAFQAGGALFDSGNSIARVGGHDGVDGFLVSGSFSGEASFGSTSLISRGSDDAFVMHVTAAGAIDWVVQAGGMDSTYARCIANDGGGGALATGTFSGEASFGSTVLTSRGLPYAFVMHVTAAGAIDWAVQAGGTDYTYARSIANDGGGGALVTGYFFGEASFGSTVLTSGDTSADAFVMHVTAAGVVDWAVQAGGTADSFGSGVAYNRGSGGALVTGTFSGKASFGSTLLTSRGSSDVFVMHVTASGTIDWAIQGGGKLSDFGKSIAYVGAGAQDGVDASALQMTAQGEREPQASCEHEGWGKRFSGDQPYACDHDGCGKRFSDPSHLTAHIRSHTGERPFACDYEGCGKRFTQSSHLTTHIRTHTDDRPFACDHEGCGKRFSRSSHLTTHKRTHTGDQPYTCDHEGCGERFSRSDNLTRHKRTHTGERPYACDHEGCSERFSRSGHLTAHKRTHTGERPFACNHEGCGKRFSRSGSLKSHMRTSSHGQCSHNAPEHLCDDLECVQRRDMRRQLAVDFGLQAACSPAARPAPAMLPSTPQRSSGSSRKRPQEAEDWYEDEEGMQLAVALSASVTEAGLPYERRQWLDGRPAHMQGASSSFNVEHAGNNDELDEVEMEVESEEEGPCFGCCLGGEVTLIGTARDRPDPSEPDGGCEVDYSNAAYGKNHWKLSCFMEYSNGVAAGSVNLAAGAPMLAACGPILAACDAVFLPWWETLHPCPRGATRELVRLQSFVTRYRPSPDETHLPRHIDGANVDGSLVLGLPTYSAFGDSGGLTVWDGENETEEFVYPIAAGDAALLDSRVWHQSNPISFGERWVLVIFYKVHTIKADGTVVAATVLDGGRAASAEAAGSAEARAHAVRELLAKRVKDAARRREVSVAALPKKEGAWLGA</sequence>
<reference evidence="10" key="1">
    <citation type="journal article" date="2015" name="PLoS Genet.">
        <title>Genome Sequence and Transcriptome Analyses of Chrysochromulina tobin: Metabolic Tools for Enhanced Algal Fitness in the Prominent Order Prymnesiales (Haptophyceae).</title>
        <authorList>
            <person name="Hovde B.T."/>
            <person name="Deodato C.R."/>
            <person name="Hunsperger H.M."/>
            <person name="Ryken S.A."/>
            <person name="Yost W."/>
            <person name="Jha R.K."/>
            <person name="Patterson J."/>
            <person name="Monnat R.J. Jr."/>
            <person name="Barlow S.B."/>
            <person name="Starkenburg S.R."/>
            <person name="Cattolico R.A."/>
        </authorList>
    </citation>
    <scope>NUCLEOTIDE SEQUENCE</scope>
    <source>
        <strain evidence="10">CCMP291</strain>
    </source>
</reference>
<organism evidence="9 10">
    <name type="scientific">Chrysochromulina tobinii</name>
    <dbReference type="NCBI Taxonomy" id="1460289"/>
    <lineage>
        <taxon>Eukaryota</taxon>
        <taxon>Haptista</taxon>
        <taxon>Haptophyta</taxon>
        <taxon>Prymnesiophyceae</taxon>
        <taxon>Prymnesiales</taxon>
        <taxon>Chrysochromulinaceae</taxon>
        <taxon>Chrysochromulina</taxon>
    </lineage>
</organism>
<accession>A0A0M0JCJ9</accession>
<dbReference type="OrthoDB" id="1095242at2759"/>
<evidence type="ECO:0000313" key="9">
    <source>
        <dbReference type="EMBL" id="KOO24205.1"/>
    </source>
</evidence>
<proteinExistence type="predicted"/>
<evidence type="ECO:0000256" key="2">
    <source>
        <dbReference type="ARBA" id="ARBA00022737"/>
    </source>
</evidence>
<dbReference type="SMART" id="SM00355">
    <property type="entry name" value="ZnF_C2H2"/>
    <property type="match status" value="6"/>
</dbReference>
<dbReference type="GO" id="GO:0031519">
    <property type="term" value="C:PcG protein complex"/>
    <property type="evidence" value="ECO:0007669"/>
    <property type="project" value="TreeGrafter"/>
</dbReference>
<keyword evidence="4" id="KW-0862">Zinc</keyword>
<feature type="domain" description="C2H2-type" evidence="7">
    <location>
        <begin position="576"/>
        <end position="605"/>
    </location>
</feature>
<keyword evidence="3 5" id="KW-0863">Zinc-finger</keyword>
<dbReference type="GO" id="GO:0000981">
    <property type="term" value="F:DNA-binding transcription factor activity, RNA polymerase II-specific"/>
    <property type="evidence" value="ECO:0007669"/>
    <property type="project" value="TreeGrafter"/>
</dbReference>
<evidence type="ECO:0000313" key="10">
    <source>
        <dbReference type="Proteomes" id="UP000037460"/>
    </source>
</evidence>
<evidence type="ECO:0000256" key="5">
    <source>
        <dbReference type="PROSITE-ProRule" id="PRU00042"/>
    </source>
</evidence>
<feature type="domain" description="C2H2-type" evidence="7">
    <location>
        <begin position="606"/>
        <end position="635"/>
    </location>
</feature>
<dbReference type="PROSITE" id="PS51471">
    <property type="entry name" value="FE2OG_OXY"/>
    <property type="match status" value="1"/>
</dbReference>
<dbReference type="AlphaFoldDB" id="A0A0M0JCJ9"/>
<dbReference type="InterPro" id="IPR005123">
    <property type="entry name" value="Oxoglu/Fe-dep_dioxygenase_dom"/>
</dbReference>
<feature type="domain" description="C2H2-type" evidence="7">
    <location>
        <begin position="666"/>
        <end position="695"/>
    </location>
</feature>
<evidence type="ECO:0000259" key="8">
    <source>
        <dbReference type="PROSITE" id="PS51471"/>
    </source>
</evidence>
<keyword evidence="2" id="KW-0677">Repeat</keyword>
<evidence type="ECO:0000256" key="1">
    <source>
        <dbReference type="ARBA" id="ARBA00022723"/>
    </source>
</evidence>
<keyword evidence="1" id="KW-0479">Metal-binding</keyword>
<dbReference type="PROSITE" id="PS00028">
    <property type="entry name" value="ZINC_FINGER_C2H2_1"/>
    <property type="match status" value="6"/>
</dbReference>
<feature type="domain" description="C2H2-type" evidence="7">
    <location>
        <begin position="726"/>
        <end position="752"/>
    </location>
</feature>
<dbReference type="Pfam" id="PF00096">
    <property type="entry name" value="zf-C2H2"/>
    <property type="match status" value="6"/>
</dbReference>
<dbReference type="Proteomes" id="UP000037460">
    <property type="component" value="Unassembled WGS sequence"/>
</dbReference>
<dbReference type="InterPro" id="IPR000048">
    <property type="entry name" value="IQ_motif_EF-hand-BS"/>
</dbReference>
<name>A0A0M0JCJ9_9EUKA</name>